<keyword evidence="2 4" id="KW-0560">Oxidoreductase</keyword>
<evidence type="ECO:0000256" key="3">
    <source>
        <dbReference type="PROSITE-ProRule" id="PRU10007"/>
    </source>
</evidence>
<evidence type="ECO:0000256" key="2">
    <source>
        <dbReference type="ARBA" id="ARBA00023002"/>
    </source>
</evidence>
<comment type="caution">
    <text evidence="6">The sequence shown here is derived from an EMBL/GenBank/DDBJ whole genome shotgun (WGS) entry which is preliminary data.</text>
</comment>
<dbReference type="InterPro" id="IPR016161">
    <property type="entry name" value="Ald_DH/histidinol_DH"/>
</dbReference>
<dbReference type="InterPro" id="IPR016163">
    <property type="entry name" value="Ald_DH_C"/>
</dbReference>
<evidence type="ECO:0000313" key="7">
    <source>
        <dbReference type="Proteomes" id="UP000053669"/>
    </source>
</evidence>
<evidence type="ECO:0000259" key="5">
    <source>
        <dbReference type="Pfam" id="PF00171"/>
    </source>
</evidence>
<dbReference type="Pfam" id="PF00171">
    <property type="entry name" value="Aldedh"/>
    <property type="match status" value="1"/>
</dbReference>
<reference evidence="6 7" key="1">
    <citation type="submission" date="2015-10" db="EMBL/GenBank/DDBJ databases">
        <title>Draft genome sequence of Streptomyces canus DSM 40017, type strain for the species Streptomyces canus.</title>
        <authorList>
            <person name="Ruckert C."/>
            <person name="Winkler A."/>
            <person name="Kalinowski J."/>
            <person name="Kampfer P."/>
            <person name="Glaeser S."/>
        </authorList>
    </citation>
    <scope>NUCLEOTIDE SEQUENCE [LARGE SCALE GENOMIC DNA]</scope>
    <source>
        <strain evidence="6 7">DSM 40017</strain>
    </source>
</reference>
<dbReference type="EMBL" id="LMWU01000010">
    <property type="protein sequence ID" value="KUN72733.1"/>
    <property type="molecule type" value="Genomic_DNA"/>
</dbReference>
<dbReference type="InterPro" id="IPR016162">
    <property type="entry name" value="Ald_DH_N"/>
</dbReference>
<name>A0A117R5V5_9ACTN</name>
<sequence>MTAQLTPEVRGLLSSTVLSWLDKPPLGPFIDGSWRTARSDTLIDVIDPGTGLPVTAYAASSAEDVTDAVAAARRAFDDGRWSELDPEVREQTLRHLADLLEKDAEVVAQLEALDTGKPLAEARLDIEEAVAVLRYYAGWATKVEGSVIPAPRRFVATGTREAIGVCAAITPWNYPLPILMYKLAPALAFGNTFVAKPSEQTVLSTAYLAQLCAMAGVPDGVVNILPGAGATGAALTAIQGIDKIAFTGSTRTGQAVMRAAAGTLTKVSLELGGKSPQLVFADADLDAAIDGVMGGIWTNAGQVCVAGSRLIIDRRVHDEFVAELISRTRRLSLGHGLAPATSLGPLVSAVQRDRVAAFVDQAAAEGANVETTSELPDEEGFFVAPTVVTGARPGQRIEQEEVFGPVLTVLPFDDEGEALRLANGSAYGLASSVWTTNASRVHRVSRRLRAGTVWVNTYGVFHPTLPFGGVKASGFGRELGSAAVDHYTELKTTVIDL</sequence>
<evidence type="ECO:0000256" key="4">
    <source>
        <dbReference type="RuleBase" id="RU003345"/>
    </source>
</evidence>
<dbReference type="AlphaFoldDB" id="A0A117R5V5"/>
<gene>
    <name evidence="6" type="ORF">AQJ46_11690</name>
</gene>
<dbReference type="Gene3D" id="3.40.309.10">
    <property type="entry name" value="Aldehyde Dehydrogenase, Chain A, domain 2"/>
    <property type="match status" value="1"/>
</dbReference>
<feature type="domain" description="Aldehyde dehydrogenase" evidence="5">
    <location>
        <begin position="34"/>
        <end position="492"/>
    </location>
</feature>
<dbReference type="FunFam" id="3.40.605.10:FF:000007">
    <property type="entry name" value="NAD/NADP-dependent betaine aldehyde dehydrogenase"/>
    <property type="match status" value="1"/>
</dbReference>
<dbReference type="PROSITE" id="PS00687">
    <property type="entry name" value="ALDEHYDE_DEHYDR_GLU"/>
    <property type="match status" value="1"/>
</dbReference>
<dbReference type="SUPFAM" id="SSF53720">
    <property type="entry name" value="ALDH-like"/>
    <property type="match status" value="1"/>
</dbReference>
<proteinExistence type="inferred from homology"/>
<organism evidence="6 7">
    <name type="scientific">Streptomyces canus</name>
    <dbReference type="NCBI Taxonomy" id="58343"/>
    <lineage>
        <taxon>Bacteria</taxon>
        <taxon>Bacillati</taxon>
        <taxon>Actinomycetota</taxon>
        <taxon>Actinomycetes</taxon>
        <taxon>Kitasatosporales</taxon>
        <taxon>Streptomycetaceae</taxon>
        <taxon>Streptomyces</taxon>
        <taxon>Streptomyces aurantiacus group</taxon>
    </lineage>
</organism>
<comment type="similarity">
    <text evidence="1 4">Belongs to the aldehyde dehydrogenase family.</text>
</comment>
<dbReference type="FunFam" id="3.40.309.10:FF:000012">
    <property type="entry name" value="Betaine aldehyde dehydrogenase"/>
    <property type="match status" value="1"/>
</dbReference>
<dbReference type="RefSeq" id="WP_059205487.1">
    <property type="nucleotide sequence ID" value="NZ_KQ948658.1"/>
</dbReference>
<evidence type="ECO:0000256" key="1">
    <source>
        <dbReference type="ARBA" id="ARBA00009986"/>
    </source>
</evidence>
<dbReference type="InterPro" id="IPR029510">
    <property type="entry name" value="Ald_DH_CS_GLU"/>
</dbReference>
<dbReference type="Gene3D" id="3.40.605.10">
    <property type="entry name" value="Aldehyde Dehydrogenase, Chain A, domain 1"/>
    <property type="match status" value="1"/>
</dbReference>
<dbReference type="InterPro" id="IPR015590">
    <property type="entry name" value="Aldehyde_DH_dom"/>
</dbReference>
<dbReference type="STRING" id="58343.AQJ46_11690"/>
<accession>A0A117R5V5</accession>
<protein>
    <recommendedName>
        <fullName evidence="5">Aldehyde dehydrogenase domain-containing protein</fullName>
    </recommendedName>
</protein>
<dbReference type="PANTHER" id="PTHR11699">
    <property type="entry name" value="ALDEHYDE DEHYDROGENASE-RELATED"/>
    <property type="match status" value="1"/>
</dbReference>
<evidence type="ECO:0000313" key="6">
    <source>
        <dbReference type="EMBL" id="KUN72733.1"/>
    </source>
</evidence>
<dbReference type="Proteomes" id="UP000053669">
    <property type="component" value="Unassembled WGS sequence"/>
</dbReference>
<feature type="active site" evidence="3">
    <location>
        <position position="270"/>
    </location>
</feature>
<dbReference type="GO" id="GO:0016620">
    <property type="term" value="F:oxidoreductase activity, acting on the aldehyde or oxo group of donors, NAD or NADP as acceptor"/>
    <property type="evidence" value="ECO:0007669"/>
    <property type="project" value="InterPro"/>
</dbReference>